<keyword evidence="9" id="KW-1185">Reference proteome</keyword>
<protein>
    <recommendedName>
        <fullName evidence="6">Ribosomal RNA small subunit methyltransferase I</fullName>
        <ecNumber evidence="6">2.1.1.198</ecNumber>
    </recommendedName>
    <alternativeName>
        <fullName evidence="6">16S rRNA 2'-O-ribose C1402 methyltransferase</fullName>
    </alternativeName>
    <alternativeName>
        <fullName evidence="6">rRNA (cytidine-2'-O-)-methyltransferase RsmI</fullName>
    </alternativeName>
</protein>
<evidence type="ECO:0000313" key="9">
    <source>
        <dbReference type="Proteomes" id="UP000186341"/>
    </source>
</evidence>
<dbReference type="InterPro" id="IPR008189">
    <property type="entry name" value="rRNA_ssu_MeTfrase_I"/>
</dbReference>
<keyword evidence="2 6" id="KW-0698">rRNA processing</keyword>
<accession>A0A1U7NGC5</accession>
<comment type="function">
    <text evidence="6">Catalyzes the 2'-O-methylation of the ribose of cytidine 1402 (C1402) in 16S rRNA.</text>
</comment>
<dbReference type="InterPro" id="IPR014777">
    <property type="entry name" value="4pyrrole_Mease_sub1"/>
</dbReference>
<comment type="similarity">
    <text evidence="6">Belongs to the methyltransferase superfamily. RsmI family.</text>
</comment>
<dbReference type="GO" id="GO:0005737">
    <property type="term" value="C:cytoplasm"/>
    <property type="evidence" value="ECO:0007669"/>
    <property type="project" value="UniProtKB-SubCell"/>
</dbReference>
<dbReference type="AlphaFoldDB" id="A0A1U7NGC5"/>
<dbReference type="FunFam" id="3.30.950.10:FF:000002">
    <property type="entry name" value="Ribosomal RNA small subunit methyltransferase I"/>
    <property type="match status" value="1"/>
</dbReference>
<dbReference type="Gene3D" id="3.40.1010.10">
    <property type="entry name" value="Cobalt-precorrin-4 Transmethylase, Domain 1"/>
    <property type="match status" value="1"/>
</dbReference>
<dbReference type="HAMAP" id="MF_01877">
    <property type="entry name" value="16SrRNA_methyltr_I"/>
    <property type="match status" value="1"/>
</dbReference>
<evidence type="ECO:0000256" key="5">
    <source>
        <dbReference type="ARBA" id="ARBA00022691"/>
    </source>
</evidence>
<dbReference type="GeneID" id="82202719"/>
<keyword evidence="3 6" id="KW-0489">Methyltransferase</keyword>
<organism evidence="8 9">
    <name type="scientific">Ileibacterium valens</name>
    <dbReference type="NCBI Taxonomy" id="1862668"/>
    <lineage>
        <taxon>Bacteria</taxon>
        <taxon>Bacillati</taxon>
        <taxon>Bacillota</taxon>
        <taxon>Erysipelotrichia</taxon>
        <taxon>Erysipelotrichales</taxon>
        <taxon>Erysipelotrichaceae</taxon>
        <taxon>Ileibacterium</taxon>
    </lineage>
</organism>
<dbReference type="SUPFAM" id="SSF53790">
    <property type="entry name" value="Tetrapyrrole methylase"/>
    <property type="match status" value="1"/>
</dbReference>
<gene>
    <name evidence="6" type="primary">rsmI</name>
    <name evidence="8" type="ORF">BO222_05785</name>
</gene>
<keyword evidence="5 6" id="KW-0949">S-adenosyl-L-methionine</keyword>
<dbReference type="InterPro" id="IPR035996">
    <property type="entry name" value="4pyrrol_Methylase_sf"/>
</dbReference>
<keyword evidence="1 6" id="KW-0963">Cytoplasm</keyword>
<dbReference type="PIRSF" id="PIRSF005917">
    <property type="entry name" value="MTase_YraL"/>
    <property type="match status" value="1"/>
</dbReference>
<sequence length="285" mass="31783">MKRQKSFQNEDQAALYLVPTPIGNMQEISPRVLETLKNADVIACEDTRNSGILLKNLEIKKPLIAHHEFNQDASIPGILALLEQNKKVAIISDAGYPLISDPGNRLVQEVIEQDYPVISMSGANAALNALVASGLETSRYLFYGFLDSKSSKRKKQLEELKMLPYTLVFYEAPHRISDMLADGLEVLGNRKICLARELTKKHEEFIRGSISEVLEVCEGLKGEMVVVIEGAKKEDLKSSMEEAMNLMKEQIANGKKPRAAAKAVSEMTKIGRNELYSAYLELNQE</sequence>
<feature type="domain" description="Tetrapyrrole methylase" evidence="7">
    <location>
        <begin position="15"/>
        <end position="213"/>
    </location>
</feature>
<dbReference type="Proteomes" id="UP000186341">
    <property type="component" value="Unassembled WGS sequence"/>
</dbReference>
<dbReference type="RefSeq" id="WP_075819217.1">
    <property type="nucleotide sequence ID" value="NZ_CAJUTZ010000088.1"/>
</dbReference>
<keyword evidence="4 6" id="KW-0808">Transferase</keyword>
<dbReference type="EC" id="2.1.1.198" evidence="6"/>
<name>A0A1U7NGC5_9FIRM</name>
<dbReference type="CDD" id="cd11648">
    <property type="entry name" value="RsmI"/>
    <property type="match status" value="1"/>
</dbReference>
<evidence type="ECO:0000259" key="7">
    <source>
        <dbReference type="Pfam" id="PF00590"/>
    </source>
</evidence>
<dbReference type="GO" id="GO:0070677">
    <property type="term" value="F:rRNA (cytosine-2'-O-)-methyltransferase activity"/>
    <property type="evidence" value="ECO:0007669"/>
    <property type="project" value="UniProtKB-UniRule"/>
</dbReference>
<evidence type="ECO:0000256" key="1">
    <source>
        <dbReference type="ARBA" id="ARBA00022490"/>
    </source>
</evidence>
<dbReference type="EMBL" id="MPJW01000119">
    <property type="protein sequence ID" value="OLU40011.1"/>
    <property type="molecule type" value="Genomic_DNA"/>
</dbReference>
<dbReference type="PROSITE" id="PS01296">
    <property type="entry name" value="RSMI"/>
    <property type="match status" value="1"/>
</dbReference>
<comment type="subcellular location">
    <subcellularLocation>
        <location evidence="6">Cytoplasm</location>
    </subcellularLocation>
</comment>
<evidence type="ECO:0000256" key="4">
    <source>
        <dbReference type="ARBA" id="ARBA00022679"/>
    </source>
</evidence>
<comment type="catalytic activity">
    <reaction evidence="6">
        <text>cytidine(1402) in 16S rRNA + S-adenosyl-L-methionine = 2'-O-methylcytidine(1402) in 16S rRNA + S-adenosyl-L-homocysteine + H(+)</text>
        <dbReference type="Rhea" id="RHEA:42924"/>
        <dbReference type="Rhea" id="RHEA-COMP:10285"/>
        <dbReference type="Rhea" id="RHEA-COMP:10286"/>
        <dbReference type="ChEBI" id="CHEBI:15378"/>
        <dbReference type="ChEBI" id="CHEBI:57856"/>
        <dbReference type="ChEBI" id="CHEBI:59789"/>
        <dbReference type="ChEBI" id="CHEBI:74495"/>
        <dbReference type="ChEBI" id="CHEBI:82748"/>
        <dbReference type="EC" id="2.1.1.198"/>
    </reaction>
</comment>
<dbReference type="PANTHER" id="PTHR46111">
    <property type="entry name" value="RIBOSOMAL RNA SMALL SUBUNIT METHYLTRANSFERASE I"/>
    <property type="match status" value="1"/>
</dbReference>
<dbReference type="InterPro" id="IPR018063">
    <property type="entry name" value="SAM_MeTrfase_RsmI_CS"/>
</dbReference>
<evidence type="ECO:0000256" key="3">
    <source>
        <dbReference type="ARBA" id="ARBA00022603"/>
    </source>
</evidence>
<dbReference type="InterPro" id="IPR014776">
    <property type="entry name" value="4pyrrole_Mease_sub2"/>
</dbReference>
<reference evidence="8 9" key="1">
    <citation type="submission" date="2016-11" db="EMBL/GenBank/DDBJ databases">
        <title>Description of two novel members of the family Erysipelotrichaceae: Ileibacterium lipovorans gen. nov., sp. nov. and Dubosiella newyorkensis, gen. nov., sp. nov.</title>
        <authorList>
            <person name="Cox L.M."/>
            <person name="Sohn J."/>
            <person name="Tyrrell K.L."/>
            <person name="Citron D.M."/>
            <person name="Lawson P.A."/>
            <person name="Patel N.B."/>
            <person name="Iizumi T."/>
            <person name="Perez-Perez G.I."/>
            <person name="Goldstein E.J."/>
            <person name="Blaser M.J."/>
        </authorList>
    </citation>
    <scope>NUCLEOTIDE SEQUENCE [LARGE SCALE GENOMIC DNA]</scope>
    <source>
        <strain evidence="8 9">NYU-BL-A3</strain>
    </source>
</reference>
<dbReference type="Pfam" id="PF00590">
    <property type="entry name" value="TP_methylase"/>
    <property type="match status" value="1"/>
</dbReference>
<evidence type="ECO:0000313" key="8">
    <source>
        <dbReference type="EMBL" id="OLU40011.1"/>
    </source>
</evidence>
<comment type="caution">
    <text evidence="8">The sequence shown here is derived from an EMBL/GenBank/DDBJ whole genome shotgun (WGS) entry which is preliminary data.</text>
</comment>
<evidence type="ECO:0000256" key="2">
    <source>
        <dbReference type="ARBA" id="ARBA00022552"/>
    </source>
</evidence>
<dbReference type="Gene3D" id="3.30.950.10">
    <property type="entry name" value="Methyltransferase, Cobalt-precorrin-4 Transmethylase, Domain 2"/>
    <property type="match status" value="1"/>
</dbReference>
<dbReference type="PANTHER" id="PTHR46111:SF1">
    <property type="entry name" value="RIBOSOMAL RNA SMALL SUBUNIT METHYLTRANSFERASE I"/>
    <property type="match status" value="1"/>
</dbReference>
<evidence type="ECO:0000256" key="6">
    <source>
        <dbReference type="HAMAP-Rule" id="MF_01877"/>
    </source>
</evidence>
<proteinExistence type="inferred from homology"/>
<dbReference type="InterPro" id="IPR000878">
    <property type="entry name" value="4pyrrol_Mease"/>
</dbReference>
<dbReference type="OrthoDB" id="9809084at2"/>
<dbReference type="NCBIfam" id="TIGR00096">
    <property type="entry name" value="16S rRNA (cytidine(1402)-2'-O)-methyltransferase"/>
    <property type="match status" value="1"/>
</dbReference>